<evidence type="ECO:0000256" key="1">
    <source>
        <dbReference type="ARBA" id="ARBA00004286"/>
    </source>
</evidence>
<feature type="compositionally biased region" description="Basic and acidic residues" evidence="4">
    <location>
        <begin position="1047"/>
        <end position="1058"/>
    </location>
</feature>
<feature type="compositionally biased region" description="Basic and acidic residues" evidence="4">
    <location>
        <begin position="1687"/>
        <end position="1698"/>
    </location>
</feature>
<keyword evidence="7" id="KW-1185">Reference proteome</keyword>
<evidence type="ECO:0000256" key="2">
    <source>
        <dbReference type="ARBA" id="ARBA00008463"/>
    </source>
</evidence>
<feature type="compositionally biased region" description="Polar residues" evidence="4">
    <location>
        <begin position="272"/>
        <end position="290"/>
    </location>
</feature>
<feature type="compositionally biased region" description="Low complexity" evidence="4">
    <location>
        <begin position="987"/>
        <end position="998"/>
    </location>
</feature>
<feature type="compositionally biased region" description="Pro residues" evidence="4">
    <location>
        <begin position="1599"/>
        <end position="1615"/>
    </location>
</feature>
<feature type="domain" description="BOD1/SHG1" evidence="5">
    <location>
        <begin position="23"/>
        <end position="116"/>
    </location>
</feature>
<feature type="compositionally biased region" description="Polar residues" evidence="4">
    <location>
        <begin position="1496"/>
        <end position="1519"/>
    </location>
</feature>
<feature type="compositionally biased region" description="Basic and acidic residues" evidence="4">
    <location>
        <begin position="598"/>
        <end position="637"/>
    </location>
</feature>
<feature type="region of interest" description="Disordered" evidence="4">
    <location>
        <begin position="1212"/>
        <end position="1621"/>
    </location>
</feature>
<feature type="compositionally biased region" description="Basic and acidic residues" evidence="4">
    <location>
        <begin position="2238"/>
        <end position="2247"/>
    </location>
</feature>
<feature type="compositionally biased region" description="Low complexity" evidence="4">
    <location>
        <begin position="1287"/>
        <end position="1296"/>
    </location>
</feature>
<feature type="region of interest" description="Disordered" evidence="4">
    <location>
        <begin position="910"/>
        <end position="1198"/>
    </location>
</feature>
<feature type="compositionally biased region" description="Basic and acidic residues" evidence="4">
    <location>
        <begin position="2341"/>
        <end position="2353"/>
    </location>
</feature>
<evidence type="ECO:0000256" key="3">
    <source>
        <dbReference type="ARBA" id="ARBA00022454"/>
    </source>
</evidence>
<evidence type="ECO:0000313" key="7">
    <source>
        <dbReference type="Proteomes" id="UP001497497"/>
    </source>
</evidence>
<gene>
    <name evidence="6" type="ORF">GSLYS_00000647001</name>
</gene>
<feature type="compositionally biased region" description="Acidic residues" evidence="4">
    <location>
        <begin position="940"/>
        <end position="956"/>
    </location>
</feature>
<dbReference type="InterPro" id="IPR043244">
    <property type="entry name" value="BOD1L1"/>
</dbReference>
<organism evidence="6 7">
    <name type="scientific">Lymnaea stagnalis</name>
    <name type="common">Great pond snail</name>
    <name type="synonym">Helix stagnalis</name>
    <dbReference type="NCBI Taxonomy" id="6523"/>
    <lineage>
        <taxon>Eukaryota</taxon>
        <taxon>Metazoa</taxon>
        <taxon>Spiralia</taxon>
        <taxon>Lophotrochozoa</taxon>
        <taxon>Mollusca</taxon>
        <taxon>Gastropoda</taxon>
        <taxon>Heterobranchia</taxon>
        <taxon>Euthyneura</taxon>
        <taxon>Panpulmonata</taxon>
        <taxon>Hygrophila</taxon>
        <taxon>Lymnaeoidea</taxon>
        <taxon>Lymnaeidae</taxon>
        <taxon>Lymnaea</taxon>
    </lineage>
</organism>
<feature type="compositionally biased region" description="Low complexity" evidence="4">
    <location>
        <begin position="1340"/>
        <end position="1372"/>
    </location>
</feature>
<protein>
    <recommendedName>
        <fullName evidence="5">BOD1/SHG1 domain-containing protein</fullName>
    </recommendedName>
</protein>
<feature type="compositionally biased region" description="Basic and acidic residues" evidence="4">
    <location>
        <begin position="469"/>
        <end position="483"/>
    </location>
</feature>
<feature type="compositionally biased region" description="Low complexity" evidence="4">
    <location>
        <begin position="2284"/>
        <end position="2294"/>
    </location>
</feature>
<feature type="compositionally biased region" description="Low complexity" evidence="4">
    <location>
        <begin position="298"/>
        <end position="325"/>
    </location>
</feature>
<feature type="region of interest" description="Disordered" evidence="4">
    <location>
        <begin position="531"/>
        <end position="556"/>
    </location>
</feature>
<feature type="region of interest" description="Disordered" evidence="4">
    <location>
        <begin position="1687"/>
        <end position="1759"/>
    </location>
</feature>
<feature type="compositionally biased region" description="Basic residues" evidence="4">
    <location>
        <begin position="1373"/>
        <end position="1389"/>
    </location>
</feature>
<comment type="subcellular location">
    <subcellularLocation>
        <location evidence="1">Chromosome</location>
    </subcellularLocation>
</comment>
<evidence type="ECO:0000313" key="6">
    <source>
        <dbReference type="EMBL" id="CAL1526470.1"/>
    </source>
</evidence>
<name>A0AAV2GYG4_LYMST</name>
<feature type="compositionally biased region" description="Low complexity" evidence="4">
    <location>
        <begin position="1474"/>
        <end position="1485"/>
    </location>
</feature>
<feature type="compositionally biased region" description="Basic and acidic residues" evidence="4">
    <location>
        <begin position="1139"/>
        <end position="1152"/>
    </location>
</feature>
<comment type="caution">
    <text evidence="6">The sequence shown here is derived from an EMBL/GenBank/DDBJ whole genome shotgun (WGS) entry which is preliminary data.</text>
</comment>
<feature type="compositionally biased region" description="Low complexity" evidence="4">
    <location>
        <begin position="581"/>
        <end position="590"/>
    </location>
</feature>
<feature type="region of interest" description="Disordered" evidence="4">
    <location>
        <begin position="2053"/>
        <end position="2084"/>
    </location>
</feature>
<feature type="compositionally biased region" description="Polar residues" evidence="4">
    <location>
        <begin position="639"/>
        <end position="649"/>
    </location>
</feature>
<feature type="compositionally biased region" description="Polar residues" evidence="4">
    <location>
        <begin position="2310"/>
        <end position="2325"/>
    </location>
</feature>
<feature type="compositionally biased region" description="Polar residues" evidence="4">
    <location>
        <begin position="1736"/>
        <end position="1759"/>
    </location>
</feature>
<feature type="compositionally biased region" description="Basic and acidic residues" evidence="4">
    <location>
        <begin position="918"/>
        <end position="929"/>
    </location>
</feature>
<dbReference type="EMBL" id="CAXITT010000005">
    <property type="protein sequence ID" value="CAL1526470.1"/>
    <property type="molecule type" value="Genomic_DNA"/>
</dbReference>
<dbReference type="Pfam" id="PF05205">
    <property type="entry name" value="COMPASS-Shg1"/>
    <property type="match status" value="1"/>
</dbReference>
<proteinExistence type="inferred from homology"/>
<feature type="region of interest" description="Disordered" evidence="4">
    <location>
        <begin position="573"/>
        <end position="814"/>
    </location>
</feature>
<feature type="compositionally biased region" description="Pro residues" evidence="4">
    <location>
        <begin position="341"/>
        <end position="356"/>
    </location>
</feature>
<feature type="compositionally biased region" description="Basic and acidic residues" evidence="4">
    <location>
        <begin position="972"/>
        <end position="981"/>
    </location>
</feature>
<feature type="region of interest" description="Disordered" evidence="4">
    <location>
        <begin position="1994"/>
        <end position="2015"/>
    </location>
</feature>
<feature type="region of interest" description="Disordered" evidence="4">
    <location>
        <begin position="469"/>
        <end position="495"/>
    </location>
</feature>
<dbReference type="InterPro" id="IPR055264">
    <property type="entry name" value="BOD1/SHG1_dom"/>
</dbReference>
<feature type="compositionally biased region" description="Polar residues" evidence="4">
    <location>
        <begin position="1251"/>
        <end position="1262"/>
    </location>
</feature>
<dbReference type="PANTHER" id="PTHR47391:SF1">
    <property type="entry name" value="BIORIENTATION OF CHROMOSOMES IN CELL DIVISION 1 LIKE 1"/>
    <property type="match status" value="1"/>
</dbReference>
<dbReference type="Proteomes" id="UP001497497">
    <property type="component" value="Unassembled WGS sequence"/>
</dbReference>
<accession>A0AAV2GYG4</accession>
<feature type="compositionally biased region" description="Basic and acidic residues" evidence="4">
    <location>
        <begin position="714"/>
        <end position="768"/>
    </location>
</feature>
<feature type="compositionally biased region" description="Polar residues" evidence="4">
    <location>
        <begin position="1714"/>
        <end position="1724"/>
    </location>
</feature>
<feature type="compositionally biased region" description="Acidic residues" evidence="4">
    <location>
        <begin position="1104"/>
        <end position="1118"/>
    </location>
</feature>
<feature type="compositionally biased region" description="Basic and acidic residues" evidence="4">
    <location>
        <begin position="684"/>
        <end position="694"/>
    </location>
</feature>
<dbReference type="PANTHER" id="PTHR47391">
    <property type="entry name" value="BIORIENTATION OF CHROMOSOMES IN CELL DIVISION 1 LIKE 1"/>
    <property type="match status" value="1"/>
</dbReference>
<reference evidence="6 7" key="1">
    <citation type="submission" date="2024-04" db="EMBL/GenBank/DDBJ databases">
        <authorList>
            <consortium name="Genoscope - CEA"/>
            <person name="William W."/>
        </authorList>
    </citation>
    <scope>NUCLEOTIDE SEQUENCE [LARGE SCALE GENOMIC DNA]</scope>
</reference>
<dbReference type="GO" id="GO:0005694">
    <property type="term" value="C:chromosome"/>
    <property type="evidence" value="ECO:0007669"/>
    <property type="project" value="UniProtKB-SubCell"/>
</dbReference>
<comment type="similarity">
    <text evidence="2">Belongs to the BOD1 family.</text>
</comment>
<feature type="region of interest" description="Disordered" evidence="4">
    <location>
        <begin position="2272"/>
        <end position="2360"/>
    </location>
</feature>
<keyword evidence="3" id="KW-0158">Chromosome</keyword>
<feature type="region of interest" description="Disordered" evidence="4">
    <location>
        <begin position="263"/>
        <end position="356"/>
    </location>
</feature>
<feature type="compositionally biased region" description="Polar residues" evidence="4">
    <location>
        <begin position="1153"/>
        <end position="1164"/>
    </location>
</feature>
<feature type="compositionally biased region" description="Polar residues" evidence="4">
    <location>
        <begin position="1230"/>
        <end position="1239"/>
    </location>
</feature>
<feature type="compositionally biased region" description="Basic and acidic residues" evidence="4">
    <location>
        <begin position="999"/>
        <end position="1028"/>
    </location>
</feature>
<feature type="compositionally biased region" description="Basic and acidic residues" evidence="4">
    <location>
        <begin position="1175"/>
        <end position="1198"/>
    </location>
</feature>
<feature type="region of interest" description="Disordered" evidence="4">
    <location>
        <begin position="2226"/>
        <end position="2256"/>
    </location>
</feature>
<evidence type="ECO:0000259" key="5">
    <source>
        <dbReference type="Pfam" id="PF05205"/>
    </source>
</evidence>
<feature type="compositionally biased region" description="Pro residues" evidence="4">
    <location>
        <begin position="1565"/>
        <end position="1577"/>
    </location>
</feature>
<sequence length="2360" mass="258843">MEPENLQHNRENPKDRKAIQEVINKVKSQGLFDQFRKECLADVDTKPAYHNLIQRVEKFVERFLNSQKWTSNVNKNQLRETLRRQLNNSGVMSIGVDRIIEQVVNPKILLGIKPKIDEAVCDHLGIDLKARQEEQQRRKHEQQRLMVQQQQLQQQHLQNLINQNVKAEDTFNPGILPTPGDLPWSQNSGNFLGSSVSGMPGPGGTNPVTGGPFNRQGMGFGGMMQPFSFMGPWGPGLPGMEGFNQTMNPMIPGQPMIPAFGPGGFSPGVGGLNSSSAHGTSPMANQSTPDFSKPPPGLSNTPLLSSSSSIGSSPGVPGLSLQSSPVAPPGIHPAPVGSIIRPPPPGSVPPPPGTVPVLPPGATMAPPVSPMLRPNVPTTPNIPALISHTLSKVSKDELTPEKIAVFKTAAAFITKTVNNAQGTPGADLATMFSPRVLAEAMMAESGVPLTKHEIRAAKRKERMKEFERLKAEREKEEEKRKAVESAQEDPLPPKHNLMDVFDAAEDVSDDEESFNMLIDCAETEDKHKQGIVLSDDSDKGEEEQPPTSQPGKRYNFAWDVDKDIGELSDVTVSSIHTSDISSFEDLSSGESESENEKEDSRENAEETEVKSKAAGESSEHEDKAVQETPVEEEKPAEEQSISPINNGNEQKVLKVETEEPIPSKDQPAATDICEVYPSKTADNLVKDKSAEVVKPRKLVSLQYNYSDSDEEETREERKARIAKEKEERYLKRQQRRAEIEAKRKEREEEKARLKEEKKKQKEENKSESQEDQMSQSIADVSVAEDANTSTTSTADQDSPVKTSTRKRRNKAEIKEQLHQQKVLERKAALRRQRTRNRRYTSEEFTSIFSERKTLNQSYTEPVLASQEIVTFDGSLEIVEMTVDQECVVETVGDTVEVVVDADKMDDLTLQCPSPYSDISDKSMSDKSDDQQMAVEMEQVSSDEDLDSGDNNTEDDTNKDIASSKQDSDSDEGQLHEQDDLSTRITSRSRLGSSQSGGDLLKEGVDQRKSPEVLENRRSQRYDVDDLYKPRTIHRRVTTPPVSGSDSKSQKDLSDDEKASQLSSGEVTKNPALVAAIDNPKESIVESTSVEGETDNAKEPVDIMADLELEPVSDEDSPLDELGASSPATDVDKEDGEERDSDKETASVKRESSTTEVCATKNSTNVKEEEEASDEGEIKSDSDEAVEESKEDKERNVYKKPIELVDFGEAEKRARGTRSYYPEATDRRRGSSTQTLTHSSYRGAYPVWTPIEPSNYSSTSSRFPVTLDGITPTHVKSPIGTPYDGADSEASSHSRSSVRVRDDIPPPYPIEGVSSRKHRSPGSDQGSSSVYKPPVSPPSPVSSSSRSLSSSSSRSRSSSCSSSRSSSSSSSNSSRHKKKLARKQKRRRKSRNNDSEKTSSIRSLSKLPNQEKNFSPIKTPDIIPKPAADPTPVERRLSSGHESISSDELPYFPDEEPQPPSPPKVKVRKKRSRGKSASDSSSSPPAQKRKRSEGSSDKASISSSELLYSPTRRQAQISGQSKEDVDEDQDSIERPPMSPGRSSISSGELPDYPDQDQAFMEGFSPHHPPLPSEIPPLPQDIDGFQPPLPPSPPLSFNVRPPLPPSLPFDDPIPPFPSDEEEGEIIDDVQVGYSTKRAEHYRQELNISSPEAKFNVTKALTFPVKLTEQILLPETGDLSAVLSKEHDNVSSHTVSTEEHTSIQTTSTSESVKHVSDSQFPSDTPKSNLELHQVPLKPSSPQSFTDSIKQESSCTGNSQSQPNISTITLELESSLNLPSSAHHVAEQSAVSSPTSENKGIEQPMTVPQTTQCLDVPLKVDQSDSILNSSDMPSTIAISVLSSTIESFEHQPVDESMHKFEALTCASSGINSLKKLKSPASDSTIEAESIKIGVSTVNEVTISQSNDAEVMVIPILNDYQTPNTCSEPNSYVTSINPSARSDLENLSAPHLSPASTEEMKRIAGSPKTFQVTEQNTGSPLMSEYTTTLIVSDYPLSTAEEPPQELEPEVNRSGNVKTPEHFSDSISLLENTMTPEPPCLLEDSCSPCKISLCTPEPPQLLKEGTSPEKTSDAVSDSKATERSPVMPSLRPSQQFLSVSEALRCNLQHVFSMDESNNQSITDQSMIIEQMSTDSKGTTELKNQNVNLETLNYASPLSHSSEKVNYSQENTALPPIQMHAPVTEINQVPIYNTQSGSDLAIITKDDVLNPISNVLEVNAGLKTVSIEEKVSHPDTPVNIEEASEASRESKSPELTDEITSVHRAQSVSLTNLTASLPGSRKRLLDDPSDWSDTSAASSESSQKKGRKVLNVDNDTESSSSRPGTRLHQQQELAKPLTRGRSNSMPSRDTRQRKEKDKSPPAKKAKR</sequence>
<feature type="compositionally biased region" description="Polar residues" evidence="4">
    <location>
        <begin position="786"/>
        <end position="802"/>
    </location>
</feature>
<feature type="compositionally biased region" description="Polar residues" evidence="4">
    <location>
        <begin position="1399"/>
        <end position="1412"/>
    </location>
</feature>
<evidence type="ECO:0000256" key="4">
    <source>
        <dbReference type="SAM" id="MobiDB-lite"/>
    </source>
</evidence>
<feature type="compositionally biased region" description="Basic residues" evidence="4">
    <location>
        <begin position="1464"/>
        <end position="1473"/>
    </location>
</feature>